<dbReference type="Pfam" id="PF04185">
    <property type="entry name" value="Phosphoesterase"/>
    <property type="match status" value="1"/>
</dbReference>
<sequence>MLKIWSVLFFSITSCAETFAQFPPQIKNVVVIVQENRTPDNLFHYLSPACPIPANATGLEACTPAPVSTGCYNIAPCAISNQSGHDARVSLKPVPLAGSALPQHSHWSFEKMCDPDPATQKCRNDGAWKITAPSGGAYGYVMNSNVTNYDGTPGHLLDPYITMAKDYGWSNYMFQTNQGPSYAAHQFIFSGTSAPTAADDAKSTFVAEDFNTMNNSGCLATKNATNDLIAPEISSPPTDCSTFDDKSVQECPMANTALIYPTEPVGSFCHGHETMASVLDPHSISWEYYAATAGSLANAPVAFKNICEPQFVNPNGDPSSALKCTGKEWNANVDISGMGTDILRDIENCSLSQVSWVTPDDKWSDHAGGNDYYGPSWVAAIVNAIGTHGKCPTGTRDAGQDYWNNTAIILTWDDWGGWADHELPRVQSALPCRSTDCPGDYQMGFRVPLVVISAYTPAGTISNETHDFGSVLRMIEGVNHLTEGELGFADKRSTTDLREFFTLKAPRAYRVIPAQKSASFFLTVTGPAIDPDDD</sequence>
<name>A0AAU7DQ36_9BACT</name>
<dbReference type="Gene3D" id="3.40.720.10">
    <property type="entry name" value="Alkaline Phosphatase, subunit A"/>
    <property type="match status" value="2"/>
</dbReference>
<protein>
    <submittedName>
        <fullName evidence="3">Alkaline phosphatase family protein</fullName>
    </submittedName>
</protein>
<keyword evidence="2" id="KW-0732">Signal</keyword>
<evidence type="ECO:0000313" key="3">
    <source>
        <dbReference type="EMBL" id="XBH19175.1"/>
    </source>
</evidence>
<reference evidence="3" key="1">
    <citation type="submission" date="2023-03" db="EMBL/GenBank/DDBJ databases">
        <title>Edaphobacter sp.</title>
        <authorList>
            <person name="Huber K.J."/>
            <person name="Papendorf J."/>
            <person name="Pilke C."/>
            <person name="Bunk B."/>
            <person name="Sproeer C."/>
            <person name="Pester M."/>
        </authorList>
    </citation>
    <scope>NUCLEOTIDE SEQUENCE</scope>
    <source>
        <strain evidence="3">DSM 110680</strain>
    </source>
</reference>
<gene>
    <name evidence="3" type="ORF">P8935_07600</name>
</gene>
<dbReference type="AlphaFoldDB" id="A0AAU7DQ36"/>
<organism evidence="3">
    <name type="scientific">Telmatobacter sp. DSM 110680</name>
    <dbReference type="NCBI Taxonomy" id="3036704"/>
    <lineage>
        <taxon>Bacteria</taxon>
        <taxon>Pseudomonadati</taxon>
        <taxon>Acidobacteriota</taxon>
        <taxon>Terriglobia</taxon>
        <taxon>Terriglobales</taxon>
        <taxon>Acidobacteriaceae</taxon>
        <taxon>Telmatobacter</taxon>
    </lineage>
</organism>
<evidence type="ECO:0000256" key="2">
    <source>
        <dbReference type="SAM" id="SignalP"/>
    </source>
</evidence>
<evidence type="ECO:0000256" key="1">
    <source>
        <dbReference type="ARBA" id="ARBA00022801"/>
    </source>
</evidence>
<dbReference type="InterPro" id="IPR007312">
    <property type="entry name" value="Phosphoesterase"/>
</dbReference>
<dbReference type="PANTHER" id="PTHR31956">
    <property type="entry name" value="NON-SPECIFIC PHOSPHOLIPASE C4-RELATED"/>
    <property type="match status" value="1"/>
</dbReference>
<keyword evidence="1" id="KW-0378">Hydrolase</keyword>
<dbReference type="GO" id="GO:0042578">
    <property type="term" value="F:phosphoric ester hydrolase activity"/>
    <property type="evidence" value="ECO:0007669"/>
    <property type="project" value="UniProtKB-ARBA"/>
</dbReference>
<proteinExistence type="predicted"/>
<dbReference type="InterPro" id="IPR017850">
    <property type="entry name" value="Alkaline_phosphatase_core_sf"/>
</dbReference>
<dbReference type="PANTHER" id="PTHR31956:SF1">
    <property type="entry name" value="NON-SPECIFIC PHOSPHOLIPASE C1"/>
    <property type="match status" value="1"/>
</dbReference>
<dbReference type="PROSITE" id="PS51257">
    <property type="entry name" value="PROKAR_LIPOPROTEIN"/>
    <property type="match status" value="1"/>
</dbReference>
<accession>A0AAU7DQ36</accession>
<feature type="chain" id="PRO_5043537460" evidence="2">
    <location>
        <begin position="21"/>
        <end position="534"/>
    </location>
</feature>
<feature type="signal peptide" evidence="2">
    <location>
        <begin position="1"/>
        <end position="20"/>
    </location>
</feature>
<dbReference type="RefSeq" id="WP_348264390.1">
    <property type="nucleotide sequence ID" value="NZ_CP121196.1"/>
</dbReference>
<dbReference type="EMBL" id="CP121196">
    <property type="protein sequence ID" value="XBH19175.1"/>
    <property type="molecule type" value="Genomic_DNA"/>
</dbReference>